<keyword evidence="3" id="KW-1185">Reference proteome</keyword>
<reference evidence="2 3" key="1">
    <citation type="journal article" date="2023" name="Sci. Data">
        <title>Genome assembly of the Korean intertidal mud-creeper Batillaria attramentaria.</title>
        <authorList>
            <person name="Patra A.K."/>
            <person name="Ho P.T."/>
            <person name="Jun S."/>
            <person name="Lee S.J."/>
            <person name="Kim Y."/>
            <person name="Won Y.J."/>
        </authorList>
    </citation>
    <scope>NUCLEOTIDE SEQUENCE [LARGE SCALE GENOMIC DNA]</scope>
    <source>
        <strain evidence="2">Wonlab-2016</strain>
    </source>
</reference>
<gene>
    <name evidence="2" type="ORF">BaRGS_00025048</name>
</gene>
<dbReference type="EMBL" id="JACVVK020000222">
    <property type="protein sequence ID" value="KAK7483727.1"/>
    <property type="molecule type" value="Genomic_DNA"/>
</dbReference>
<name>A0ABD0K9I2_9CAEN</name>
<feature type="region of interest" description="Disordered" evidence="1">
    <location>
        <begin position="1"/>
        <end position="53"/>
    </location>
</feature>
<sequence>MSRQGTQQGRTPVKPSKKAQYGPGRPTTKPASRMGTNQRRGMTQGSRGMGTAGTADSTLLQRAAYVAPVGYDTSGLMNIIRTYLDNTGLEKNFSELLHFLLDRDELPYNPYPGFATRLRPHAEKFILDADTDDHIDHVTTMPLTETNLLNLYTVKETGNIWGLKSVLRAVNPQALQKYRWVVDDLTPKRESLFNLDGYSNQVMVALVGAAVFHGSFYLQCHIVQLRIEFLITGPEVAQGVAMFINSVMLDIDDMLENRTHILLGMNVPVDVGNDTWEQQFWEPERIHSEKAELLQYMSNAVAGSKYIVAECVFQVDPSQRSYMRGQKQYGLNFITVVEDSLKEEGLLSFAEFPMGALHEGVFFNRTHAEAYVNVYSPQTDYADLQNVKRASARPVRPTSKQVNDDTSMRRPAMIYDDDRTLVHRHVHARLELLKPTKIRIDGFRIGEDTGFGPFAWQITSPIKSNLQARITGFHPQAQLFDIVYHAVLLALMDRSSFEPELLRELYHLCHSTAGRLHMLAEQNKALRALIRGFSERDETQLIRSNLMRYRDNIDELFAHSVQERSNELIMVGRAMVAEVNRLLAPTDRDFSSMTHVDHIVATLRNIQNFSLPLMLELSEDCVHWCPQLQGLISKFHEIFPETVLRPQLRFKEPNKQVPGGRMDTAEDYKHGLEDDHIKNHEHFYTAPKIMAKESVLLKYVIDTHLDEVWHGFLVRLLADTHMPPNPYPRFLSLMRGCCMKMDLCYEKESALKERVMAATAQLVDPDNFIYQLPGCEAFGPETALAMVDAGAFVPVYQRIDEYLVNKHYIHRKGPYRVGICLGMVAPSTLFGKLMPYQHSIELHEHYYIQGPQGCEADARQLFGRMVQAHVAELVENGYFPIIGVVMGLEKVRWSWEDVINKRHGFWLELEMTCSRKEPIYMKAYIQLDGWRYMMVRKHFLLHFITDDSMENTCFFEHNPAMFYESLFFSKERAAFHFQNDGTPRGGNPTSGPNLRTVGQYLDTEILRARDEADWFLAYRFLLLKSLIARDAGDHAVEAWRLYHSVAGTAAYVASLCESLQDLTVLALEFGSFPTEVDDDGYYMDSAQDTQVNSAASRGDKPNSLDMEVLNKMTATFYLKAMSVVNARTPMLAWAMSNYVEGKLKAITERDPSNGDMFLAIEHDTIDTLEELKQIFLAVSTMISGDVYHVSPHAQAAIEATEKQGSSRPASVMSENLADPDQFRRSRPRATGHILDDDMLYSYTK</sequence>
<organism evidence="2 3">
    <name type="scientific">Batillaria attramentaria</name>
    <dbReference type="NCBI Taxonomy" id="370345"/>
    <lineage>
        <taxon>Eukaryota</taxon>
        <taxon>Metazoa</taxon>
        <taxon>Spiralia</taxon>
        <taxon>Lophotrochozoa</taxon>
        <taxon>Mollusca</taxon>
        <taxon>Gastropoda</taxon>
        <taxon>Caenogastropoda</taxon>
        <taxon>Sorbeoconcha</taxon>
        <taxon>Cerithioidea</taxon>
        <taxon>Batillariidae</taxon>
        <taxon>Batillaria</taxon>
    </lineage>
</organism>
<feature type="region of interest" description="Disordered" evidence="1">
    <location>
        <begin position="1202"/>
        <end position="1228"/>
    </location>
</feature>
<feature type="compositionally biased region" description="Polar residues" evidence="1">
    <location>
        <begin position="34"/>
        <end position="46"/>
    </location>
</feature>
<evidence type="ECO:0000256" key="1">
    <source>
        <dbReference type="SAM" id="MobiDB-lite"/>
    </source>
</evidence>
<evidence type="ECO:0000313" key="2">
    <source>
        <dbReference type="EMBL" id="KAK7483727.1"/>
    </source>
</evidence>
<accession>A0ABD0K9I2</accession>
<proteinExistence type="predicted"/>
<protein>
    <submittedName>
        <fullName evidence="2">Uncharacterized protein</fullName>
    </submittedName>
</protein>
<feature type="compositionally biased region" description="Polar residues" evidence="1">
    <location>
        <begin position="1"/>
        <end position="10"/>
    </location>
</feature>
<evidence type="ECO:0000313" key="3">
    <source>
        <dbReference type="Proteomes" id="UP001519460"/>
    </source>
</evidence>
<dbReference type="AlphaFoldDB" id="A0ABD0K9I2"/>
<comment type="caution">
    <text evidence="2">The sequence shown here is derived from an EMBL/GenBank/DDBJ whole genome shotgun (WGS) entry which is preliminary data.</text>
</comment>
<dbReference type="Proteomes" id="UP001519460">
    <property type="component" value="Unassembled WGS sequence"/>
</dbReference>